<evidence type="ECO:0000259" key="10">
    <source>
        <dbReference type="PROSITE" id="PS51210"/>
    </source>
</evidence>
<dbReference type="PROSITE" id="PS51210">
    <property type="entry name" value="PLA2C"/>
    <property type="match status" value="1"/>
</dbReference>
<dbReference type="SUPFAM" id="SSF49562">
    <property type="entry name" value="C2 domain (Calcium/lipid-binding domain, CaLB)"/>
    <property type="match status" value="1"/>
</dbReference>
<reference evidence="11" key="2">
    <citation type="submission" date="2025-09" db="UniProtKB">
        <authorList>
            <consortium name="Ensembl"/>
        </authorList>
    </citation>
    <scope>IDENTIFICATION</scope>
</reference>
<dbReference type="GO" id="GO:0047498">
    <property type="term" value="F:calcium-dependent phospholipase A2 activity"/>
    <property type="evidence" value="ECO:0007669"/>
    <property type="project" value="TreeGrafter"/>
</dbReference>
<proteinExistence type="predicted"/>
<dbReference type="SUPFAM" id="SSF52151">
    <property type="entry name" value="FabD/lysophospholipase-like"/>
    <property type="match status" value="1"/>
</dbReference>
<evidence type="ECO:0000259" key="9">
    <source>
        <dbReference type="PROSITE" id="PS50004"/>
    </source>
</evidence>
<dbReference type="STRING" id="109280.ENSHCOP00000021449"/>
<name>A0A3Q2YTW8_HIPCM</name>
<sequence>MLHSYFWSGELITFQHDSNPVSSSLPRMLVSEPDYYVTLCLPTATASAFSTSTVHNNINPEWNETFTFRVPSHLKNVLEIKLYDEDLLSQDDLISTILFDLSTLTLGKKDTMTFVLNLEVKANKSSTLFGYLTLRLVSVSRFILKTSQDPTCSESIVSSMHCRIWDLVMTVTGQTFFCVLYHTNSNVDFCSLKICSIDNDVAIRLDFDIPQQEKEYLKKRKLIVGQKMQKLFGLDLPPSPDQVPTIALVGSGGGSRAMTGLLGSLKSLKEMQFLDVVSYITGVSGSTWAMTALSQEANWSQNSMDSTIADLRKELCKSVLSIFSAEKREYYREELKEKMNQGHIVSLTDMAGLIYEQIAFGKVSNTLSEQRKTINEGQNPLPIYTAVNMKEKGGFDSEAEWCEFTPYEVGFQKYGTFVRAEDFGSQFFLGHLIKKLPEVRIPYLIGKTFTYMHICNFVFAILMLILICVSVFLLLTDADDEPSTLDTKLIEAFTDVSGIINDFLRNRPIRSKVHNFMNGLLLHSNYNANSNFKAWKETHIDAFPNSLTPSDAILQLIDSGHHINVGCVPVLRPEREVDIIISLDYSWNPDKIFKLTAAYCKDHDIPFPNVDFTSLEEAPQREVYIFEDVENPKAPIVIHFPLVNISFKHFKQPGVERKTKEEIKAGAVDVSSGNSPFTTKNLTYSEENFDSLLYLTSYNVANNKESIMQILHKVLKAKMASVKGI</sequence>
<feature type="transmembrane region" description="Helical" evidence="8">
    <location>
        <begin position="457"/>
        <end position="475"/>
    </location>
</feature>
<dbReference type="GO" id="GO:0005509">
    <property type="term" value="F:calcium ion binding"/>
    <property type="evidence" value="ECO:0007669"/>
    <property type="project" value="TreeGrafter"/>
</dbReference>
<evidence type="ECO:0000313" key="11">
    <source>
        <dbReference type="Ensembl" id="ENSHCOP00000021449.1"/>
    </source>
</evidence>
<dbReference type="Pfam" id="PF00168">
    <property type="entry name" value="C2"/>
    <property type="match status" value="1"/>
</dbReference>
<dbReference type="Ensembl" id="ENSHCOT00000003610.1">
    <property type="protein sequence ID" value="ENSHCOP00000021449.1"/>
    <property type="gene ID" value="ENSHCOG00000008308.1"/>
</dbReference>
<evidence type="ECO:0000256" key="4">
    <source>
        <dbReference type="ARBA" id="ARBA00022801"/>
    </source>
</evidence>
<dbReference type="Gene3D" id="2.60.40.150">
    <property type="entry name" value="C2 domain"/>
    <property type="match status" value="1"/>
</dbReference>
<dbReference type="PANTHER" id="PTHR10728:SF32">
    <property type="entry name" value="CYTOSOLIC PHOSPHOLIPASE A2 BETA"/>
    <property type="match status" value="1"/>
</dbReference>
<dbReference type="Gene3D" id="3.40.1090.10">
    <property type="entry name" value="Cytosolic phospholipase A2 catalytic domain"/>
    <property type="match status" value="1"/>
</dbReference>
<evidence type="ECO:0000256" key="3">
    <source>
        <dbReference type="ARBA" id="ARBA00022490"/>
    </source>
</evidence>
<organism evidence="11 12">
    <name type="scientific">Hippocampus comes</name>
    <name type="common">Tiger tail seahorse</name>
    <dbReference type="NCBI Taxonomy" id="109280"/>
    <lineage>
        <taxon>Eukaryota</taxon>
        <taxon>Metazoa</taxon>
        <taxon>Chordata</taxon>
        <taxon>Craniata</taxon>
        <taxon>Vertebrata</taxon>
        <taxon>Euteleostomi</taxon>
        <taxon>Actinopterygii</taxon>
        <taxon>Neopterygii</taxon>
        <taxon>Teleostei</taxon>
        <taxon>Neoteleostei</taxon>
        <taxon>Acanthomorphata</taxon>
        <taxon>Syngnathiaria</taxon>
        <taxon>Syngnathiformes</taxon>
        <taxon>Syngnathoidei</taxon>
        <taxon>Syngnathidae</taxon>
        <taxon>Hippocampus</taxon>
    </lineage>
</organism>
<dbReference type="InterPro" id="IPR000008">
    <property type="entry name" value="C2_dom"/>
</dbReference>
<dbReference type="AlphaFoldDB" id="A0A3Q2YTW8"/>
<evidence type="ECO:0000256" key="7">
    <source>
        <dbReference type="RuleBase" id="RU362102"/>
    </source>
</evidence>
<dbReference type="SMART" id="SM00022">
    <property type="entry name" value="PLAc"/>
    <property type="match status" value="1"/>
</dbReference>
<dbReference type="GO" id="GO:0005829">
    <property type="term" value="C:cytosol"/>
    <property type="evidence" value="ECO:0007669"/>
    <property type="project" value="TreeGrafter"/>
</dbReference>
<evidence type="ECO:0000256" key="8">
    <source>
        <dbReference type="SAM" id="Phobius"/>
    </source>
</evidence>
<dbReference type="InterPro" id="IPR002642">
    <property type="entry name" value="LysoPLipase_cat_dom"/>
</dbReference>
<feature type="domain" description="C2" evidence="9">
    <location>
        <begin position="1"/>
        <end position="114"/>
    </location>
</feature>
<evidence type="ECO:0000256" key="2">
    <source>
        <dbReference type="ARBA" id="ARBA00013278"/>
    </source>
</evidence>
<dbReference type="OMA" id="FMRGFFL"/>
<dbReference type="EC" id="3.1.1.4" evidence="2 7"/>
<dbReference type="PANTHER" id="PTHR10728">
    <property type="entry name" value="CYTOSOLIC PHOSPHOLIPASE A2"/>
    <property type="match status" value="1"/>
</dbReference>
<dbReference type="Pfam" id="PF01735">
    <property type="entry name" value="PLA2_B"/>
    <property type="match status" value="1"/>
</dbReference>
<dbReference type="GO" id="GO:0005544">
    <property type="term" value="F:calcium-dependent phospholipid binding"/>
    <property type="evidence" value="ECO:0007669"/>
    <property type="project" value="TreeGrafter"/>
</dbReference>
<comment type="domain">
    <text evidence="7">The N-terminal C2 domain associates with lipid membranes upon calcium binding.</text>
</comment>
<evidence type="ECO:0000256" key="1">
    <source>
        <dbReference type="ARBA" id="ARBA00004496"/>
    </source>
</evidence>
<keyword evidence="7" id="KW-0479">Metal-binding</keyword>
<dbReference type="PROSITE" id="PS50004">
    <property type="entry name" value="C2"/>
    <property type="match status" value="1"/>
</dbReference>
<comment type="subcellular location">
    <subcellularLocation>
        <location evidence="1">Cytoplasm</location>
    </subcellularLocation>
</comment>
<keyword evidence="8" id="KW-0812">Transmembrane</keyword>
<reference evidence="11" key="1">
    <citation type="submission" date="2025-08" db="UniProtKB">
        <authorList>
            <consortium name="Ensembl"/>
        </authorList>
    </citation>
    <scope>IDENTIFICATION</scope>
</reference>
<keyword evidence="3 7" id="KW-0963">Cytoplasm</keyword>
<dbReference type="InterPro" id="IPR035892">
    <property type="entry name" value="C2_domain_sf"/>
</dbReference>
<evidence type="ECO:0000313" key="12">
    <source>
        <dbReference type="Proteomes" id="UP000264820"/>
    </source>
</evidence>
<dbReference type="GO" id="GO:0046475">
    <property type="term" value="P:glycerophospholipid catabolic process"/>
    <property type="evidence" value="ECO:0007669"/>
    <property type="project" value="TreeGrafter"/>
</dbReference>
<keyword evidence="12" id="KW-1185">Reference proteome</keyword>
<evidence type="ECO:0000256" key="5">
    <source>
        <dbReference type="ARBA" id="ARBA00023098"/>
    </source>
</evidence>
<feature type="domain" description="PLA2c" evidence="10">
    <location>
        <begin position="194"/>
        <end position="725"/>
    </location>
</feature>
<keyword evidence="5 6" id="KW-0443">Lipid metabolism</keyword>
<keyword evidence="8" id="KW-1133">Transmembrane helix</keyword>
<keyword evidence="8" id="KW-0472">Membrane</keyword>
<keyword evidence="7" id="KW-0106">Calcium</keyword>
<dbReference type="GeneTree" id="ENSGT01030000234606"/>
<evidence type="ECO:0000256" key="6">
    <source>
        <dbReference type="PROSITE-ProRule" id="PRU00555"/>
    </source>
</evidence>
<dbReference type="SMART" id="SM00239">
    <property type="entry name" value="C2"/>
    <property type="match status" value="1"/>
</dbReference>
<comment type="catalytic activity">
    <reaction evidence="7">
        <text>a 1,2-diacyl-sn-glycero-3-phosphocholine + H2O = a 1-acyl-sn-glycero-3-phosphocholine + a fatty acid + H(+)</text>
        <dbReference type="Rhea" id="RHEA:15801"/>
        <dbReference type="ChEBI" id="CHEBI:15377"/>
        <dbReference type="ChEBI" id="CHEBI:15378"/>
        <dbReference type="ChEBI" id="CHEBI:28868"/>
        <dbReference type="ChEBI" id="CHEBI:57643"/>
        <dbReference type="ChEBI" id="CHEBI:58168"/>
        <dbReference type="EC" id="3.1.1.4"/>
    </reaction>
</comment>
<dbReference type="Proteomes" id="UP000264820">
    <property type="component" value="Unplaced"/>
</dbReference>
<keyword evidence="4 6" id="KW-0378">Hydrolase</keyword>
<dbReference type="InterPro" id="IPR016035">
    <property type="entry name" value="Acyl_Trfase/lysoPLipase"/>
</dbReference>
<keyword evidence="6 7" id="KW-0442">Lipid degradation</keyword>
<protein>
    <recommendedName>
        <fullName evidence="2 7">Phospholipase A2</fullName>
        <ecNumber evidence="2 7">3.1.1.4</ecNumber>
    </recommendedName>
</protein>
<accession>A0A3Q2YTW8</accession>